<organism evidence="2 3">
    <name type="scientific">Lasiosphaeria ovina</name>
    <dbReference type="NCBI Taxonomy" id="92902"/>
    <lineage>
        <taxon>Eukaryota</taxon>
        <taxon>Fungi</taxon>
        <taxon>Dikarya</taxon>
        <taxon>Ascomycota</taxon>
        <taxon>Pezizomycotina</taxon>
        <taxon>Sordariomycetes</taxon>
        <taxon>Sordariomycetidae</taxon>
        <taxon>Sordariales</taxon>
        <taxon>Lasiosphaeriaceae</taxon>
        <taxon>Lasiosphaeria</taxon>
    </lineage>
</organism>
<accession>A0AAE0KIX3</accession>
<reference evidence="2" key="2">
    <citation type="submission" date="2023-06" db="EMBL/GenBank/DDBJ databases">
        <authorList>
            <consortium name="Lawrence Berkeley National Laboratory"/>
            <person name="Haridas S."/>
            <person name="Hensen N."/>
            <person name="Bonometti L."/>
            <person name="Westerberg I."/>
            <person name="Brannstrom I.O."/>
            <person name="Guillou S."/>
            <person name="Cros-Aarteil S."/>
            <person name="Calhoun S."/>
            <person name="Kuo A."/>
            <person name="Mondo S."/>
            <person name="Pangilinan J."/>
            <person name="Riley R."/>
            <person name="Labutti K."/>
            <person name="Andreopoulos B."/>
            <person name="Lipzen A."/>
            <person name="Chen C."/>
            <person name="Yanf M."/>
            <person name="Daum C."/>
            <person name="Ng V."/>
            <person name="Clum A."/>
            <person name="Steindorff A."/>
            <person name="Ohm R."/>
            <person name="Martin F."/>
            <person name="Silar P."/>
            <person name="Natvig D."/>
            <person name="Lalanne C."/>
            <person name="Gautier V."/>
            <person name="Ament-Velasquez S.L."/>
            <person name="Kruys A."/>
            <person name="Hutchinson M.I."/>
            <person name="Powell A.J."/>
            <person name="Barry K."/>
            <person name="Miller A.N."/>
            <person name="Grigoriev I.V."/>
            <person name="Debuchy R."/>
            <person name="Gladieux P."/>
            <person name="Thoren M.H."/>
            <person name="Johannesson H."/>
        </authorList>
    </citation>
    <scope>NUCLEOTIDE SEQUENCE</scope>
    <source>
        <strain evidence="2">CBS 958.72</strain>
    </source>
</reference>
<evidence type="ECO:0000259" key="1">
    <source>
        <dbReference type="Pfam" id="PF06985"/>
    </source>
</evidence>
<sequence>MSFCEYCAKIPSKLFSFRRDEQCTYDHQPSLSALQDSAASGCNGCRLVLRAIESSGSEHAGKYVLARTWSPDEQVRLSSTKFGWQVVRVGWKEAGHFRAFAVPAEWNSEEVASGPGAGGQDSSAHLQHESRLIRRWSELCLAHHTDCGTATPFLPTRLIDVGTAARPKLRLVLSADMADKNARYLALSHCWGRTMPAAGRTTAQTLARHRAAIAPGALPRTFRDFVAIARRVAVRYVWIDSLCIVQDSREDWEREAAQMAAVYSHAHLTVSASGFADGRGGCRVVDDVRSFGPVDLLCRVDGEGAVSEKTFRLWSRDTFPVGQVLSSDPLTTRGWCLQERELSPRVVHYSKDTVRWECRGLRASLEFPWGDAASFDVGRLLDGGSAARPTALGMPINDSTPLDDATRQRLAWFELVDRYTSRALTHQSDILPAFSGIARTIAESTADEYCAGLWRSYFAHCLLWASNWHVGRGLAQHSRPPNYLAPTWSWASVKGPVHYLSWVNGYYHTFNAQPDPAYVPRLVDVALQASADRYGMLLPAGSATLAGKVRMAYTRQELYAVPQDASNTIFSPGPQDRLTLYGPTATGRPGKVGEIRYDVPLCTDCAPVGTIRSVWLLCCMNSKPSPDGSLRTFAIALQGERTGAYAGLQEQFPTHVPARFRRVGVAWGIDSAFWQGAFAIPVTII</sequence>
<keyword evidence="3" id="KW-1185">Reference proteome</keyword>
<protein>
    <submittedName>
        <fullName evidence="2">Heterokaryon incompatibility protein-domain-containing protein</fullName>
    </submittedName>
</protein>
<comment type="caution">
    <text evidence="2">The sequence shown here is derived from an EMBL/GenBank/DDBJ whole genome shotgun (WGS) entry which is preliminary data.</text>
</comment>
<dbReference type="PANTHER" id="PTHR33112">
    <property type="entry name" value="DOMAIN PROTEIN, PUTATIVE-RELATED"/>
    <property type="match status" value="1"/>
</dbReference>
<name>A0AAE0KIX3_9PEZI</name>
<dbReference type="EMBL" id="JAULSN010000003">
    <property type="protein sequence ID" value="KAK3376831.1"/>
    <property type="molecule type" value="Genomic_DNA"/>
</dbReference>
<dbReference type="Proteomes" id="UP001287356">
    <property type="component" value="Unassembled WGS sequence"/>
</dbReference>
<evidence type="ECO:0000313" key="2">
    <source>
        <dbReference type="EMBL" id="KAK3376831.1"/>
    </source>
</evidence>
<evidence type="ECO:0000313" key="3">
    <source>
        <dbReference type="Proteomes" id="UP001287356"/>
    </source>
</evidence>
<dbReference type="PANTHER" id="PTHR33112:SF16">
    <property type="entry name" value="HETEROKARYON INCOMPATIBILITY DOMAIN-CONTAINING PROTEIN"/>
    <property type="match status" value="1"/>
</dbReference>
<feature type="domain" description="Heterokaryon incompatibility" evidence="1">
    <location>
        <begin position="184"/>
        <end position="339"/>
    </location>
</feature>
<reference evidence="2" key="1">
    <citation type="journal article" date="2023" name="Mol. Phylogenet. Evol.">
        <title>Genome-scale phylogeny and comparative genomics of the fungal order Sordariales.</title>
        <authorList>
            <person name="Hensen N."/>
            <person name="Bonometti L."/>
            <person name="Westerberg I."/>
            <person name="Brannstrom I.O."/>
            <person name="Guillou S."/>
            <person name="Cros-Aarteil S."/>
            <person name="Calhoun S."/>
            <person name="Haridas S."/>
            <person name="Kuo A."/>
            <person name="Mondo S."/>
            <person name="Pangilinan J."/>
            <person name="Riley R."/>
            <person name="LaButti K."/>
            <person name="Andreopoulos B."/>
            <person name="Lipzen A."/>
            <person name="Chen C."/>
            <person name="Yan M."/>
            <person name="Daum C."/>
            <person name="Ng V."/>
            <person name="Clum A."/>
            <person name="Steindorff A."/>
            <person name="Ohm R.A."/>
            <person name="Martin F."/>
            <person name="Silar P."/>
            <person name="Natvig D.O."/>
            <person name="Lalanne C."/>
            <person name="Gautier V."/>
            <person name="Ament-Velasquez S.L."/>
            <person name="Kruys A."/>
            <person name="Hutchinson M.I."/>
            <person name="Powell A.J."/>
            <person name="Barry K."/>
            <person name="Miller A.N."/>
            <person name="Grigoriev I.V."/>
            <person name="Debuchy R."/>
            <person name="Gladieux P."/>
            <person name="Hiltunen Thoren M."/>
            <person name="Johannesson H."/>
        </authorList>
    </citation>
    <scope>NUCLEOTIDE SEQUENCE</scope>
    <source>
        <strain evidence="2">CBS 958.72</strain>
    </source>
</reference>
<dbReference type="InterPro" id="IPR010730">
    <property type="entry name" value="HET"/>
</dbReference>
<dbReference type="AlphaFoldDB" id="A0AAE0KIX3"/>
<dbReference type="Pfam" id="PF06985">
    <property type="entry name" value="HET"/>
    <property type="match status" value="1"/>
</dbReference>
<gene>
    <name evidence="2" type="ORF">B0T24DRAFT_550763</name>
</gene>
<proteinExistence type="predicted"/>